<keyword evidence="1" id="KW-0479">Metal-binding</keyword>
<protein>
    <recommendedName>
        <fullName evidence="5">Zinc finger PHD-type domain-containing protein</fullName>
    </recommendedName>
</protein>
<evidence type="ECO:0000313" key="7">
    <source>
        <dbReference type="Proteomes" id="UP000198287"/>
    </source>
</evidence>
<feature type="compositionally biased region" description="Polar residues" evidence="4">
    <location>
        <begin position="171"/>
        <end position="198"/>
    </location>
</feature>
<dbReference type="Proteomes" id="UP000198287">
    <property type="component" value="Unassembled WGS sequence"/>
</dbReference>
<keyword evidence="2" id="KW-0863">Zinc-finger</keyword>
<evidence type="ECO:0000256" key="4">
    <source>
        <dbReference type="SAM" id="MobiDB-lite"/>
    </source>
</evidence>
<accession>A0A226DVR9</accession>
<evidence type="ECO:0000256" key="1">
    <source>
        <dbReference type="ARBA" id="ARBA00022723"/>
    </source>
</evidence>
<proteinExistence type="predicted"/>
<dbReference type="GO" id="GO:0008270">
    <property type="term" value="F:zinc ion binding"/>
    <property type="evidence" value="ECO:0007669"/>
    <property type="project" value="UniProtKB-KW"/>
</dbReference>
<evidence type="ECO:0000256" key="2">
    <source>
        <dbReference type="ARBA" id="ARBA00022771"/>
    </source>
</evidence>
<organism evidence="6 7">
    <name type="scientific">Folsomia candida</name>
    <name type="common">Springtail</name>
    <dbReference type="NCBI Taxonomy" id="158441"/>
    <lineage>
        <taxon>Eukaryota</taxon>
        <taxon>Metazoa</taxon>
        <taxon>Ecdysozoa</taxon>
        <taxon>Arthropoda</taxon>
        <taxon>Hexapoda</taxon>
        <taxon>Collembola</taxon>
        <taxon>Entomobryomorpha</taxon>
        <taxon>Isotomoidea</taxon>
        <taxon>Isotomidae</taxon>
        <taxon>Proisotominae</taxon>
        <taxon>Folsomia</taxon>
    </lineage>
</organism>
<dbReference type="SMART" id="SM00249">
    <property type="entry name" value="PHD"/>
    <property type="match status" value="1"/>
</dbReference>
<feature type="region of interest" description="Disordered" evidence="4">
    <location>
        <begin position="133"/>
        <end position="206"/>
    </location>
</feature>
<name>A0A226DVR9_FOLCA</name>
<evidence type="ECO:0000259" key="5">
    <source>
        <dbReference type="SMART" id="SM00249"/>
    </source>
</evidence>
<dbReference type="InterPro" id="IPR001965">
    <property type="entry name" value="Znf_PHD"/>
</dbReference>
<keyword evidence="3" id="KW-0862">Zinc</keyword>
<sequence length="289" mass="31392">MEPNTSTGHHDDQISIGDGNASQTDDGFSSVGDNDADGDVQSVRKSRNSHPSEWITDSKARGKVNKASKAKKAIADKAKEVAKTCGSRIVVIHENSLLVDTYEGGADFPGPPPGRTIRKRPPFELPEQVRAKIRTQNPDEDLTSKNQSLTVTSASPPMSPISPPSEPGPSNHVTIFSTKYLTPSKPPTSAVNSGNDYSPSKRPIPSSLPFTQADAIIANSKICQLCKLSSSPRHIRNAKDNWVGCEFAACQYWIHLSCSGFVFSKNQHLDATKFYCGEHYPKSGSRKRN</sequence>
<dbReference type="InterPro" id="IPR013083">
    <property type="entry name" value="Znf_RING/FYVE/PHD"/>
</dbReference>
<feature type="compositionally biased region" description="Pro residues" evidence="4">
    <location>
        <begin position="157"/>
        <end position="167"/>
    </location>
</feature>
<dbReference type="SUPFAM" id="SSF57903">
    <property type="entry name" value="FYVE/PHD zinc finger"/>
    <property type="match status" value="1"/>
</dbReference>
<reference evidence="6 7" key="1">
    <citation type="submission" date="2015-12" db="EMBL/GenBank/DDBJ databases">
        <title>The genome of Folsomia candida.</title>
        <authorList>
            <person name="Faddeeva A."/>
            <person name="Derks M.F."/>
            <person name="Anvar Y."/>
            <person name="Smit S."/>
            <person name="Van Straalen N."/>
            <person name="Roelofs D."/>
        </authorList>
    </citation>
    <scope>NUCLEOTIDE SEQUENCE [LARGE SCALE GENOMIC DNA]</scope>
    <source>
        <strain evidence="6 7">VU population</strain>
        <tissue evidence="6">Whole body</tissue>
    </source>
</reference>
<gene>
    <name evidence="6" type="ORF">Fcan01_16363</name>
</gene>
<dbReference type="Gene3D" id="3.30.40.10">
    <property type="entry name" value="Zinc/RING finger domain, C3HC4 (zinc finger)"/>
    <property type="match status" value="1"/>
</dbReference>
<dbReference type="InterPro" id="IPR011011">
    <property type="entry name" value="Znf_FYVE_PHD"/>
</dbReference>
<evidence type="ECO:0000256" key="3">
    <source>
        <dbReference type="ARBA" id="ARBA00022833"/>
    </source>
</evidence>
<dbReference type="EMBL" id="LNIX01000011">
    <property type="protein sequence ID" value="OXA48904.1"/>
    <property type="molecule type" value="Genomic_DNA"/>
</dbReference>
<feature type="domain" description="Zinc finger PHD-type" evidence="5">
    <location>
        <begin position="222"/>
        <end position="280"/>
    </location>
</feature>
<keyword evidence="7" id="KW-1185">Reference proteome</keyword>
<evidence type="ECO:0000313" key="6">
    <source>
        <dbReference type="EMBL" id="OXA48904.1"/>
    </source>
</evidence>
<comment type="caution">
    <text evidence="6">The sequence shown here is derived from an EMBL/GenBank/DDBJ whole genome shotgun (WGS) entry which is preliminary data.</text>
</comment>
<feature type="region of interest" description="Disordered" evidence="4">
    <location>
        <begin position="1"/>
        <end position="69"/>
    </location>
</feature>
<dbReference type="AlphaFoldDB" id="A0A226DVR9"/>